<evidence type="ECO:0000256" key="4">
    <source>
        <dbReference type="ARBA" id="ARBA00022272"/>
    </source>
</evidence>
<evidence type="ECO:0000256" key="1">
    <source>
        <dbReference type="ARBA" id="ARBA00001164"/>
    </source>
</evidence>
<dbReference type="InterPro" id="IPR011060">
    <property type="entry name" value="RibuloseP-bd_barrel"/>
</dbReference>
<keyword evidence="8 9" id="KW-0413">Isomerase</keyword>
<dbReference type="SUPFAM" id="SSF51366">
    <property type="entry name" value="Ribulose-phoshate binding barrel"/>
    <property type="match status" value="1"/>
</dbReference>
<proteinExistence type="inferred from homology"/>
<reference evidence="11 12" key="1">
    <citation type="journal article" date="2021" name="Sci. Rep.">
        <title>The distribution of antibiotic resistance genes in chicken gut microbiota commensals.</title>
        <authorList>
            <person name="Juricova H."/>
            <person name="Matiasovicova J."/>
            <person name="Kubasova T."/>
            <person name="Cejkova D."/>
            <person name="Rychlik I."/>
        </authorList>
    </citation>
    <scope>NUCLEOTIDE SEQUENCE [LARGE SCALE GENOMIC DNA]</scope>
    <source>
        <strain evidence="11 12">An435</strain>
    </source>
</reference>
<evidence type="ECO:0000256" key="6">
    <source>
        <dbReference type="ARBA" id="ARBA00022822"/>
    </source>
</evidence>
<dbReference type="InterPro" id="IPR044643">
    <property type="entry name" value="TrpF_fam"/>
</dbReference>
<evidence type="ECO:0000256" key="2">
    <source>
        <dbReference type="ARBA" id="ARBA00004664"/>
    </source>
</evidence>
<evidence type="ECO:0000256" key="7">
    <source>
        <dbReference type="ARBA" id="ARBA00023141"/>
    </source>
</evidence>
<accession>A0ABS2FB82</accession>
<dbReference type="EMBL" id="JACJLL010000001">
    <property type="protein sequence ID" value="MBM6817748.1"/>
    <property type="molecule type" value="Genomic_DNA"/>
</dbReference>
<keyword evidence="7 9" id="KW-0057">Aromatic amino acid biosynthesis</keyword>
<comment type="catalytic activity">
    <reaction evidence="1 9">
        <text>N-(5-phospho-beta-D-ribosyl)anthranilate = 1-(2-carboxyphenylamino)-1-deoxy-D-ribulose 5-phosphate</text>
        <dbReference type="Rhea" id="RHEA:21540"/>
        <dbReference type="ChEBI" id="CHEBI:18277"/>
        <dbReference type="ChEBI" id="CHEBI:58613"/>
        <dbReference type="EC" id="5.3.1.24"/>
    </reaction>
</comment>
<sequence length="199" mass="22598">MNNIKIKFCGLFREEDIEYVNKLNPDYIGFVFAKSKRQITKEKAIGLKNKLKSNIKVVGVFVDEDIEKIIDLLSNGVIDIAQLHGNEREEDIKNIKNKSKKQVIKAIRVTTSEDIESWKNSCADFLLLDNGQGTGKTFDWNNIKNLNRPFFLAGGLSIDNIKEAIEKVSPMAIDISSGIESNGVKDYEKMKEVMKILER</sequence>
<comment type="pathway">
    <text evidence="2 9">Amino-acid biosynthesis; L-tryptophan biosynthesis; L-tryptophan from chorismate: step 3/5.</text>
</comment>
<evidence type="ECO:0000256" key="8">
    <source>
        <dbReference type="ARBA" id="ARBA00023235"/>
    </source>
</evidence>
<dbReference type="Gene3D" id="3.20.20.70">
    <property type="entry name" value="Aldolase class I"/>
    <property type="match status" value="1"/>
</dbReference>
<comment type="caution">
    <text evidence="11">The sequence shown here is derived from an EMBL/GenBank/DDBJ whole genome shotgun (WGS) entry which is preliminary data.</text>
</comment>
<dbReference type="CDD" id="cd00405">
    <property type="entry name" value="PRAI"/>
    <property type="match status" value="1"/>
</dbReference>
<evidence type="ECO:0000256" key="9">
    <source>
        <dbReference type="HAMAP-Rule" id="MF_00135"/>
    </source>
</evidence>
<evidence type="ECO:0000313" key="12">
    <source>
        <dbReference type="Proteomes" id="UP000767334"/>
    </source>
</evidence>
<dbReference type="RefSeq" id="WP_195514911.1">
    <property type="nucleotide sequence ID" value="NZ_JACJLL010000001.1"/>
</dbReference>
<dbReference type="PANTHER" id="PTHR42894:SF1">
    <property type="entry name" value="N-(5'-PHOSPHORIBOSYL)ANTHRANILATE ISOMERASE"/>
    <property type="match status" value="1"/>
</dbReference>
<dbReference type="GO" id="GO:0016853">
    <property type="term" value="F:isomerase activity"/>
    <property type="evidence" value="ECO:0007669"/>
    <property type="project" value="UniProtKB-KW"/>
</dbReference>
<keyword evidence="5 9" id="KW-0028">Amino-acid biosynthesis</keyword>
<dbReference type="Pfam" id="PF00697">
    <property type="entry name" value="PRAI"/>
    <property type="match status" value="1"/>
</dbReference>
<comment type="similarity">
    <text evidence="9">Belongs to the TrpF family.</text>
</comment>
<evidence type="ECO:0000256" key="5">
    <source>
        <dbReference type="ARBA" id="ARBA00022605"/>
    </source>
</evidence>
<dbReference type="EC" id="5.3.1.24" evidence="3 9"/>
<protein>
    <recommendedName>
        <fullName evidence="4 9">N-(5'-phosphoribosyl)anthranilate isomerase</fullName>
        <shortName evidence="9">PRAI</shortName>
        <ecNumber evidence="3 9">5.3.1.24</ecNumber>
    </recommendedName>
</protein>
<dbReference type="HAMAP" id="MF_00135">
    <property type="entry name" value="PRAI"/>
    <property type="match status" value="1"/>
</dbReference>
<organism evidence="11 12">
    <name type="scientific">Clostridium saudiense</name>
    <dbReference type="NCBI Taxonomy" id="1414720"/>
    <lineage>
        <taxon>Bacteria</taxon>
        <taxon>Bacillati</taxon>
        <taxon>Bacillota</taxon>
        <taxon>Clostridia</taxon>
        <taxon>Eubacteriales</taxon>
        <taxon>Clostridiaceae</taxon>
        <taxon>Clostridium</taxon>
    </lineage>
</organism>
<evidence type="ECO:0000256" key="3">
    <source>
        <dbReference type="ARBA" id="ARBA00012572"/>
    </source>
</evidence>
<dbReference type="InterPro" id="IPR001240">
    <property type="entry name" value="PRAI_dom"/>
</dbReference>
<gene>
    <name evidence="9" type="primary">trpF</name>
    <name evidence="11" type="ORF">H6A19_00080</name>
</gene>
<keyword evidence="6 9" id="KW-0822">Tryptophan biosynthesis</keyword>
<dbReference type="PANTHER" id="PTHR42894">
    <property type="entry name" value="N-(5'-PHOSPHORIBOSYL)ANTHRANILATE ISOMERASE"/>
    <property type="match status" value="1"/>
</dbReference>
<name>A0ABS2FB82_9CLOT</name>
<keyword evidence="12" id="KW-1185">Reference proteome</keyword>
<evidence type="ECO:0000313" key="11">
    <source>
        <dbReference type="EMBL" id="MBM6817748.1"/>
    </source>
</evidence>
<evidence type="ECO:0000259" key="10">
    <source>
        <dbReference type="Pfam" id="PF00697"/>
    </source>
</evidence>
<dbReference type="InterPro" id="IPR013785">
    <property type="entry name" value="Aldolase_TIM"/>
</dbReference>
<dbReference type="Proteomes" id="UP000767334">
    <property type="component" value="Unassembled WGS sequence"/>
</dbReference>
<feature type="domain" description="N-(5'phosphoribosyl) anthranilate isomerase (PRAI)" evidence="10">
    <location>
        <begin position="7"/>
        <end position="195"/>
    </location>
</feature>